<dbReference type="Pfam" id="PF03330">
    <property type="entry name" value="DPBB_1"/>
    <property type="match status" value="1"/>
</dbReference>
<dbReference type="HAMAP" id="MF_02071">
    <property type="entry name" value="RlpA"/>
    <property type="match status" value="1"/>
</dbReference>
<evidence type="ECO:0000256" key="2">
    <source>
        <dbReference type="ARBA" id="ARBA00023316"/>
    </source>
</evidence>
<dbReference type="CDD" id="cd22268">
    <property type="entry name" value="DPBB_RlpA-like"/>
    <property type="match status" value="1"/>
</dbReference>
<evidence type="ECO:0000313" key="7">
    <source>
        <dbReference type="Proteomes" id="UP000315400"/>
    </source>
</evidence>
<dbReference type="Gene3D" id="2.40.40.10">
    <property type="entry name" value="RlpA-like domain"/>
    <property type="match status" value="1"/>
</dbReference>
<dbReference type="AlphaFoldDB" id="A0A540V736"/>
<evidence type="ECO:0000259" key="5">
    <source>
        <dbReference type="Pfam" id="PF03330"/>
    </source>
</evidence>
<sequence length="121" mass="13041">MIALAGCASGGAAAQVGAADAVEEGLASYYAPRFHGQRTASGERYDQQAYTAAHRTHPFGTLVRVTNQVNDRSVDVRVNDRGPFVRGRIIDLSAAAARDLRMIQDGIVRVRVEVLRWGEGS</sequence>
<comment type="similarity">
    <text evidence="3 4">Belongs to the RlpA family.</text>
</comment>
<accession>A0A540V736</accession>
<feature type="domain" description="RlpA-like protein double-psi beta-barrel" evidence="5">
    <location>
        <begin position="23"/>
        <end position="112"/>
    </location>
</feature>
<dbReference type="PANTHER" id="PTHR34183:SF1">
    <property type="entry name" value="ENDOLYTIC PEPTIDOGLYCAN TRANSGLYCOSYLASE RLPA"/>
    <property type="match status" value="1"/>
</dbReference>
<keyword evidence="1 3" id="KW-0456">Lyase</keyword>
<evidence type="ECO:0000256" key="4">
    <source>
        <dbReference type="RuleBase" id="RU003495"/>
    </source>
</evidence>
<dbReference type="Proteomes" id="UP000315400">
    <property type="component" value="Unassembled WGS sequence"/>
</dbReference>
<dbReference type="InterPro" id="IPR009009">
    <property type="entry name" value="RlpA-like_DPBB"/>
</dbReference>
<keyword evidence="2 3" id="KW-0961">Cell wall biogenesis/degradation</keyword>
<dbReference type="GO" id="GO:0008932">
    <property type="term" value="F:lytic endotransglycosylase activity"/>
    <property type="evidence" value="ECO:0007669"/>
    <property type="project" value="UniProtKB-UniRule"/>
</dbReference>
<evidence type="ECO:0000256" key="3">
    <source>
        <dbReference type="HAMAP-Rule" id="MF_02071"/>
    </source>
</evidence>
<name>A0A540V736_9GAMM</name>
<dbReference type="InterPro" id="IPR036908">
    <property type="entry name" value="RlpA-like_sf"/>
</dbReference>
<dbReference type="InterPro" id="IPR034718">
    <property type="entry name" value="RlpA"/>
</dbReference>
<protein>
    <recommendedName>
        <fullName evidence="3">Endolytic peptidoglycan transglycosylase RlpA</fullName>
        <ecNumber evidence="3">4.2.2.-</ecNumber>
    </recommendedName>
</protein>
<gene>
    <name evidence="3" type="primary">rlpA</name>
    <name evidence="6" type="ORF">FKY71_19750</name>
</gene>
<dbReference type="GO" id="GO:0000270">
    <property type="term" value="P:peptidoglycan metabolic process"/>
    <property type="evidence" value="ECO:0007669"/>
    <property type="project" value="UniProtKB-UniRule"/>
</dbReference>
<dbReference type="PANTHER" id="PTHR34183">
    <property type="entry name" value="ENDOLYTIC PEPTIDOGLYCAN TRANSGLYCOSYLASE RLPA"/>
    <property type="match status" value="1"/>
</dbReference>
<comment type="caution">
    <text evidence="6">The sequence shown here is derived from an EMBL/GenBank/DDBJ whole genome shotgun (WGS) entry which is preliminary data.</text>
</comment>
<evidence type="ECO:0000313" key="6">
    <source>
        <dbReference type="EMBL" id="TQE92577.1"/>
    </source>
</evidence>
<reference evidence="6 7" key="1">
    <citation type="submission" date="2019-06" db="EMBL/GenBank/DDBJ databases">
        <title>Metagenome assembled Genome of Spiribacter salinus SL48-SHIP from the microbial mat of Salt Lake 48 (Novosibirsk region, Russia).</title>
        <authorList>
            <person name="Shipova A."/>
            <person name="Rozanov A.S."/>
            <person name="Bryanskaya A.V."/>
            <person name="Peltek S.E."/>
        </authorList>
    </citation>
    <scope>NUCLEOTIDE SEQUENCE [LARGE SCALE GENOMIC DNA]</scope>
    <source>
        <strain evidence="6">SL48-SHIP-2</strain>
    </source>
</reference>
<dbReference type="InterPro" id="IPR012997">
    <property type="entry name" value="RplA"/>
</dbReference>
<comment type="function">
    <text evidence="3">Lytic transglycosylase with a strong preference for naked glycan strands that lack stem peptides.</text>
</comment>
<dbReference type="GO" id="GO:0071555">
    <property type="term" value="P:cell wall organization"/>
    <property type="evidence" value="ECO:0007669"/>
    <property type="project" value="UniProtKB-KW"/>
</dbReference>
<dbReference type="EC" id="4.2.2.-" evidence="3"/>
<dbReference type="NCBIfam" id="TIGR00413">
    <property type="entry name" value="rlpA"/>
    <property type="match status" value="1"/>
</dbReference>
<proteinExistence type="inferred from homology"/>
<dbReference type="SUPFAM" id="SSF50685">
    <property type="entry name" value="Barwin-like endoglucanases"/>
    <property type="match status" value="1"/>
</dbReference>
<evidence type="ECO:0000256" key="1">
    <source>
        <dbReference type="ARBA" id="ARBA00023239"/>
    </source>
</evidence>
<organism evidence="6 7">
    <name type="scientific">Spiribacter salinus</name>
    <dbReference type="NCBI Taxonomy" id="1335746"/>
    <lineage>
        <taxon>Bacteria</taxon>
        <taxon>Pseudomonadati</taxon>
        <taxon>Pseudomonadota</taxon>
        <taxon>Gammaproteobacteria</taxon>
        <taxon>Chromatiales</taxon>
        <taxon>Ectothiorhodospiraceae</taxon>
        <taxon>Spiribacter</taxon>
    </lineage>
</organism>
<dbReference type="EMBL" id="VIFK01000642">
    <property type="protein sequence ID" value="TQE92577.1"/>
    <property type="molecule type" value="Genomic_DNA"/>
</dbReference>